<dbReference type="SUPFAM" id="SSF51430">
    <property type="entry name" value="NAD(P)-linked oxidoreductase"/>
    <property type="match status" value="1"/>
</dbReference>
<dbReference type="Gene3D" id="3.20.20.100">
    <property type="entry name" value="NADP-dependent oxidoreductase domain"/>
    <property type="match status" value="1"/>
</dbReference>
<keyword evidence="1" id="KW-0521">NADP</keyword>
<keyword evidence="2" id="KW-0560">Oxidoreductase</keyword>
<dbReference type="AlphaFoldDB" id="A0A8H7KM00"/>
<gene>
    <name evidence="3" type="ORF">Agabi119p4_1124</name>
</gene>
<dbReference type="EMBL" id="JABXXO010000001">
    <property type="protein sequence ID" value="KAF7784959.1"/>
    <property type="molecule type" value="Genomic_DNA"/>
</dbReference>
<dbReference type="PANTHER" id="PTHR43150:SF2">
    <property type="entry name" value="HYPERKINETIC, ISOFORM M"/>
    <property type="match status" value="1"/>
</dbReference>
<evidence type="ECO:0000256" key="1">
    <source>
        <dbReference type="ARBA" id="ARBA00022857"/>
    </source>
</evidence>
<evidence type="ECO:0000313" key="4">
    <source>
        <dbReference type="Proteomes" id="UP000629468"/>
    </source>
</evidence>
<reference evidence="3 4" key="1">
    <citation type="journal article" name="Sci. Rep.">
        <title>Telomere-to-telomere assembled and centromere annotated genomes of the two main subspecies of the button mushroom Agaricus bisporus reveal especially polymorphic chromosome ends.</title>
        <authorList>
            <person name="Sonnenberg A.S.M."/>
            <person name="Sedaghat-Telgerd N."/>
            <person name="Lavrijssen B."/>
            <person name="Ohm R.A."/>
            <person name="Hendrickx P.M."/>
            <person name="Scholtmeijer K."/>
            <person name="Baars J.J.P."/>
            <person name="van Peer A."/>
        </authorList>
    </citation>
    <scope>NUCLEOTIDE SEQUENCE [LARGE SCALE GENOMIC DNA]</scope>
    <source>
        <strain evidence="3 4">H119_p4</strain>
    </source>
</reference>
<dbReference type="GO" id="GO:0016491">
    <property type="term" value="F:oxidoreductase activity"/>
    <property type="evidence" value="ECO:0007669"/>
    <property type="project" value="UniProtKB-KW"/>
</dbReference>
<proteinExistence type="predicted"/>
<accession>A0A8H7KM00</accession>
<protein>
    <submittedName>
        <fullName evidence="3">Uncharacterized protein</fullName>
    </submittedName>
</protein>
<dbReference type="Proteomes" id="UP000629468">
    <property type="component" value="Unassembled WGS sequence"/>
</dbReference>
<dbReference type="InterPro" id="IPR005399">
    <property type="entry name" value="K_chnl_volt-dep_bsu_KCNAB-rel"/>
</dbReference>
<evidence type="ECO:0000313" key="3">
    <source>
        <dbReference type="EMBL" id="KAF7784959.1"/>
    </source>
</evidence>
<evidence type="ECO:0000256" key="2">
    <source>
        <dbReference type="ARBA" id="ARBA00023002"/>
    </source>
</evidence>
<organism evidence="3 4">
    <name type="scientific">Agaricus bisporus var. burnettii</name>
    <dbReference type="NCBI Taxonomy" id="192524"/>
    <lineage>
        <taxon>Eukaryota</taxon>
        <taxon>Fungi</taxon>
        <taxon>Dikarya</taxon>
        <taxon>Basidiomycota</taxon>
        <taxon>Agaricomycotina</taxon>
        <taxon>Agaricomycetes</taxon>
        <taxon>Agaricomycetidae</taxon>
        <taxon>Agaricales</taxon>
        <taxon>Agaricineae</taxon>
        <taxon>Agaricaceae</taxon>
        <taxon>Agaricus</taxon>
    </lineage>
</organism>
<sequence length="167" mass="18908">MLLALAAFDFVGDSTGLLVPIFSIRAHTGHQTTLSKNNSVLHFIFIVRFISAVQFHTAYPTPVTGSFLIDMILLAFYWATSEWTACKMEEAWHIADSLGLRGPIAERCEHYMFHRERPEEEYEKYNMSTMTFSPLANGVLTSKYNNGIQLTLVSTRTRGFSLTTSEN</sequence>
<dbReference type="InterPro" id="IPR036812">
    <property type="entry name" value="NAD(P)_OxRdtase_dom_sf"/>
</dbReference>
<comment type="caution">
    <text evidence="3">The sequence shown here is derived from an EMBL/GenBank/DDBJ whole genome shotgun (WGS) entry which is preliminary data.</text>
</comment>
<dbReference type="PANTHER" id="PTHR43150">
    <property type="entry name" value="HYPERKINETIC, ISOFORM M"/>
    <property type="match status" value="1"/>
</dbReference>
<name>A0A8H7KM00_AGABI</name>